<accession>A0AB38CX64</accession>
<dbReference type="RefSeq" id="WP_005090909.1">
    <property type="nucleotide sequence ID" value="NZ_FRYU01000003.1"/>
</dbReference>
<gene>
    <name evidence="2" type="ORF">SAMEA2070301_01852</name>
</gene>
<proteinExistence type="predicted"/>
<evidence type="ECO:0000256" key="1">
    <source>
        <dbReference type="SAM" id="MobiDB-lite"/>
    </source>
</evidence>
<protein>
    <submittedName>
        <fullName evidence="2">Uncharacterized protein</fullName>
    </submittedName>
</protein>
<dbReference type="AlphaFoldDB" id="A0AB38CX64"/>
<feature type="region of interest" description="Disordered" evidence="1">
    <location>
        <begin position="32"/>
        <end position="59"/>
    </location>
</feature>
<evidence type="ECO:0000313" key="2">
    <source>
        <dbReference type="EMBL" id="SIA67486.1"/>
    </source>
</evidence>
<sequence>MISNISSAFHEYLRGLSDEQWAALVAEVRTPAGGAPSLAGVTPESAPPAPSGASGGLQAGAELYRRSNASETDYENPAPEQQASAVKGMAAGAELYNRRHASAAE</sequence>
<comment type="caution">
    <text evidence="2">The sequence shown here is derived from an EMBL/GenBank/DDBJ whole genome shotgun (WGS) entry which is preliminary data.</text>
</comment>
<dbReference type="EMBL" id="FSHM01000002">
    <property type="protein sequence ID" value="SIA67486.1"/>
    <property type="molecule type" value="Genomic_DNA"/>
</dbReference>
<organism evidence="2 3">
    <name type="scientific">Mycobacteroides abscessus subsp. abscessus</name>
    <dbReference type="NCBI Taxonomy" id="1185650"/>
    <lineage>
        <taxon>Bacteria</taxon>
        <taxon>Bacillati</taxon>
        <taxon>Actinomycetota</taxon>
        <taxon>Actinomycetes</taxon>
        <taxon>Mycobacteriales</taxon>
        <taxon>Mycobacteriaceae</taxon>
        <taxon>Mycobacteroides</taxon>
        <taxon>Mycobacteroides abscessus</taxon>
    </lineage>
</organism>
<name>A0AB38CX64_9MYCO</name>
<evidence type="ECO:0000313" key="3">
    <source>
        <dbReference type="Proteomes" id="UP000185210"/>
    </source>
</evidence>
<reference evidence="2 3" key="1">
    <citation type="submission" date="2016-11" db="EMBL/GenBank/DDBJ databases">
        <authorList>
            <consortium name="Pathogen Informatics"/>
        </authorList>
    </citation>
    <scope>NUCLEOTIDE SEQUENCE [LARGE SCALE GENOMIC DNA]</scope>
    <source>
        <strain evidence="2 3">104</strain>
    </source>
</reference>
<dbReference type="Proteomes" id="UP000185210">
    <property type="component" value="Unassembled WGS sequence"/>
</dbReference>